<accession>A0ABU6SVV9</accession>
<evidence type="ECO:0000313" key="3">
    <source>
        <dbReference type="Proteomes" id="UP001341840"/>
    </source>
</evidence>
<keyword evidence="3" id="KW-1185">Reference proteome</keyword>
<dbReference type="EMBL" id="JASCZI010062525">
    <property type="protein sequence ID" value="MED6140589.1"/>
    <property type="molecule type" value="Genomic_DNA"/>
</dbReference>
<evidence type="ECO:0000256" key="1">
    <source>
        <dbReference type="SAM" id="MobiDB-lite"/>
    </source>
</evidence>
<protein>
    <submittedName>
        <fullName evidence="2">Uncharacterized protein</fullName>
    </submittedName>
</protein>
<proteinExistence type="predicted"/>
<dbReference type="Proteomes" id="UP001341840">
    <property type="component" value="Unassembled WGS sequence"/>
</dbReference>
<organism evidence="2 3">
    <name type="scientific">Stylosanthes scabra</name>
    <dbReference type="NCBI Taxonomy" id="79078"/>
    <lineage>
        <taxon>Eukaryota</taxon>
        <taxon>Viridiplantae</taxon>
        <taxon>Streptophyta</taxon>
        <taxon>Embryophyta</taxon>
        <taxon>Tracheophyta</taxon>
        <taxon>Spermatophyta</taxon>
        <taxon>Magnoliopsida</taxon>
        <taxon>eudicotyledons</taxon>
        <taxon>Gunneridae</taxon>
        <taxon>Pentapetalae</taxon>
        <taxon>rosids</taxon>
        <taxon>fabids</taxon>
        <taxon>Fabales</taxon>
        <taxon>Fabaceae</taxon>
        <taxon>Papilionoideae</taxon>
        <taxon>50 kb inversion clade</taxon>
        <taxon>dalbergioids sensu lato</taxon>
        <taxon>Dalbergieae</taxon>
        <taxon>Pterocarpus clade</taxon>
        <taxon>Stylosanthes</taxon>
    </lineage>
</organism>
<feature type="non-terminal residue" evidence="2">
    <location>
        <position position="69"/>
    </location>
</feature>
<name>A0ABU6SVV9_9FABA</name>
<feature type="compositionally biased region" description="Basic and acidic residues" evidence="1">
    <location>
        <begin position="12"/>
        <end position="25"/>
    </location>
</feature>
<feature type="region of interest" description="Disordered" evidence="1">
    <location>
        <begin position="1"/>
        <end position="69"/>
    </location>
</feature>
<gene>
    <name evidence="2" type="ORF">PIB30_094690</name>
</gene>
<comment type="caution">
    <text evidence="2">The sequence shown here is derived from an EMBL/GenBank/DDBJ whole genome shotgun (WGS) entry which is preliminary data.</text>
</comment>
<feature type="compositionally biased region" description="Basic residues" evidence="1">
    <location>
        <begin position="28"/>
        <end position="53"/>
    </location>
</feature>
<sequence>MRGKPTAHVPKSRLDKPKRDPDFPKPHSSTHRRRRPTHMCGRHLGSKQLHKTHAYAWKSTHMRGKLLSH</sequence>
<evidence type="ECO:0000313" key="2">
    <source>
        <dbReference type="EMBL" id="MED6140589.1"/>
    </source>
</evidence>
<reference evidence="2 3" key="1">
    <citation type="journal article" date="2023" name="Plants (Basel)">
        <title>Bridging the Gap: Combining Genomics and Transcriptomics Approaches to Understand Stylosanthes scabra, an Orphan Legume from the Brazilian Caatinga.</title>
        <authorList>
            <person name="Ferreira-Neto J.R.C."/>
            <person name="da Silva M.D."/>
            <person name="Binneck E."/>
            <person name="de Melo N.F."/>
            <person name="da Silva R.H."/>
            <person name="de Melo A.L.T.M."/>
            <person name="Pandolfi V."/>
            <person name="Bustamante F.O."/>
            <person name="Brasileiro-Vidal A.C."/>
            <person name="Benko-Iseppon A.M."/>
        </authorList>
    </citation>
    <scope>NUCLEOTIDE SEQUENCE [LARGE SCALE GENOMIC DNA]</scope>
    <source>
        <tissue evidence="2">Leaves</tissue>
    </source>
</reference>
<feature type="compositionally biased region" description="Basic residues" evidence="1">
    <location>
        <begin position="60"/>
        <end position="69"/>
    </location>
</feature>